<keyword evidence="2" id="KW-1185">Reference proteome</keyword>
<name>A0A940XT42_9ACTN</name>
<evidence type="ECO:0000313" key="1">
    <source>
        <dbReference type="EMBL" id="MBQ0829163.1"/>
    </source>
</evidence>
<comment type="caution">
    <text evidence="1">The sequence shown here is derived from an EMBL/GenBank/DDBJ whole genome shotgun (WGS) entry which is preliminary data.</text>
</comment>
<evidence type="ECO:0000313" key="2">
    <source>
        <dbReference type="Proteomes" id="UP000677875"/>
    </source>
</evidence>
<proteinExistence type="predicted"/>
<dbReference type="EMBL" id="JAGPNL010000006">
    <property type="protein sequence ID" value="MBQ0829163.1"/>
    <property type="molecule type" value="Genomic_DNA"/>
</dbReference>
<dbReference type="Proteomes" id="UP000677875">
    <property type="component" value="Unassembled WGS sequence"/>
</dbReference>
<gene>
    <name evidence="1" type="ORF">J5Y05_22105</name>
</gene>
<reference evidence="1" key="1">
    <citation type="submission" date="2021-04" db="EMBL/GenBank/DDBJ databases">
        <title>Genome seq and assembly of Streptomyces sp. RG38.</title>
        <authorList>
            <person name="Chhetri G."/>
        </authorList>
    </citation>
    <scope>NUCLEOTIDE SEQUENCE</scope>
    <source>
        <strain evidence="1">RG38</strain>
    </source>
</reference>
<protein>
    <submittedName>
        <fullName evidence="1">Nucleotidyltransferase</fullName>
    </submittedName>
</protein>
<dbReference type="SUPFAM" id="SSF81301">
    <property type="entry name" value="Nucleotidyltransferase"/>
    <property type="match status" value="1"/>
</dbReference>
<sequence>MLERFAGGLRGVPAVVALWAHGSWAGGDHRPGISDLDLVAVTERALTGAEGERVVAVHRGLAEEFPSASAVHCAYVAADAWGDLGREHPAWAHGELMRRPVTAVTRVELHRFGRVLYGPPPAEFVPPVGDRQLAGFVVEDLRSFWRPALDHPERWLRDVWVDLGLLTLARASVTLESGRLITKAEALDVLTALGAPGEVVDDIRRRRYGRPAPAPALRPDRRAGLTRGFLGPAIDEVVARHRP</sequence>
<accession>A0A940XT42</accession>
<dbReference type="InterPro" id="IPR043519">
    <property type="entry name" value="NT_sf"/>
</dbReference>
<dbReference type="AlphaFoldDB" id="A0A940XT42"/>
<organism evidence="1 2">
    <name type="scientific">Streptomyces tagetis</name>
    <dbReference type="NCBI Taxonomy" id="2820809"/>
    <lineage>
        <taxon>Bacteria</taxon>
        <taxon>Bacillati</taxon>
        <taxon>Actinomycetota</taxon>
        <taxon>Actinomycetes</taxon>
        <taxon>Kitasatosporales</taxon>
        <taxon>Streptomycetaceae</taxon>
        <taxon>Streptomyces</taxon>
    </lineage>
</organism>